<dbReference type="AlphaFoldDB" id="A0AAJ0GVF4"/>
<organism evidence="1 2">
    <name type="scientific">Chaetomium strumarium</name>
    <dbReference type="NCBI Taxonomy" id="1170767"/>
    <lineage>
        <taxon>Eukaryota</taxon>
        <taxon>Fungi</taxon>
        <taxon>Dikarya</taxon>
        <taxon>Ascomycota</taxon>
        <taxon>Pezizomycotina</taxon>
        <taxon>Sordariomycetes</taxon>
        <taxon>Sordariomycetidae</taxon>
        <taxon>Sordariales</taxon>
        <taxon>Chaetomiaceae</taxon>
        <taxon>Chaetomium</taxon>
    </lineage>
</organism>
<comment type="caution">
    <text evidence="1">The sequence shown here is derived from an EMBL/GenBank/DDBJ whole genome shotgun (WGS) entry which is preliminary data.</text>
</comment>
<proteinExistence type="predicted"/>
<protein>
    <submittedName>
        <fullName evidence="1">Uncharacterized protein</fullName>
    </submittedName>
</protein>
<dbReference type="EMBL" id="JAUDZG010000003">
    <property type="protein sequence ID" value="KAK3306807.1"/>
    <property type="molecule type" value="Genomic_DNA"/>
</dbReference>
<gene>
    <name evidence="1" type="ORF">B0T15DRAFT_154220</name>
</gene>
<accession>A0AAJ0GVF4</accession>
<sequence length="220" mass="24642">MRCDMTRTRFLKPPSCSVPGSDQERSYCSLQCLGPSRVMIRSGAAGELEKNGPLNGNDPLIVGPTGQRKIVQRRIWLEGHFLLQSTNTSAVMVNRRWDCSEGWIRRAESDECDCGIFLLPTFELHGTSWMENPAATYAGCRWRAGSACCVPAQLNDSIQDSRSCWDEKTKSSASRRRISNAAAERTERLPTHWLWELGHSATTAAAGTVPSSYMYLYIFR</sequence>
<dbReference type="GeneID" id="87880857"/>
<evidence type="ECO:0000313" key="2">
    <source>
        <dbReference type="Proteomes" id="UP001273166"/>
    </source>
</evidence>
<reference evidence="1" key="2">
    <citation type="submission" date="2023-06" db="EMBL/GenBank/DDBJ databases">
        <authorList>
            <consortium name="Lawrence Berkeley National Laboratory"/>
            <person name="Mondo S.J."/>
            <person name="Hensen N."/>
            <person name="Bonometti L."/>
            <person name="Westerberg I."/>
            <person name="Brannstrom I.O."/>
            <person name="Guillou S."/>
            <person name="Cros-Aarteil S."/>
            <person name="Calhoun S."/>
            <person name="Haridas S."/>
            <person name="Kuo A."/>
            <person name="Pangilinan J."/>
            <person name="Riley R."/>
            <person name="Labutti K."/>
            <person name="Andreopoulos B."/>
            <person name="Lipzen A."/>
            <person name="Chen C."/>
            <person name="Yanf M."/>
            <person name="Daum C."/>
            <person name="Ng V."/>
            <person name="Clum A."/>
            <person name="Steindorff A."/>
            <person name="Ohm R."/>
            <person name="Martin F."/>
            <person name="Silar P."/>
            <person name="Natvig D."/>
            <person name="Lalanne C."/>
            <person name="Gautier V."/>
            <person name="Ament-Velasquez S.L."/>
            <person name="Kruys A."/>
            <person name="Hutchinson M.I."/>
            <person name="Powell A.J."/>
            <person name="Barry K."/>
            <person name="Miller A.N."/>
            <person name="Grigoriev I.V."/>
            <person name="Debuchy R."/>
            <person name="Gladieux P."/>
            <person name="Thoren M.H."/>
            <person name="Johannesson H."/>
        </authorList>
    </citation>
    <scope>NUCLEOTIDE SEQUENCE</scope>
    <source>
        <strain evidence="1">CBS 333.67</strain>
    </source>
</reference>
<evidence type="ECO:0000313" key="1">
    <source>
        <dbReference type="EMBL" id="KAK3306807.1"/>
    </source>
</evidence>
<name>A0AAJ0GVF4_9PEZI</name>
<dbReference type="Proteomes" id="UP001273166">
    <property type="component" value="Unassembled WGS sequence"/>
</dbReference>
<dbReference type="RefSeq" id="XP_062722587.1">
    <property type="nucleotide sequence ID" value="XM_062862028.1"/>
</dbReference>
<keyword evidence="2" id="KW-1185">Reference proteome</keyword>
<reference evidence="1" key="1">
    <citation type="journal article" date="2023" name="Mol. Phylogenet. Evol.">
        <title>Genome-scale phylogeny and comparative genomics of the fungal order Sordariales.</title>
        <authorList>
            <person name="Hensen N."/>
            <person name="Bonometti L."/>
            <person name="Westerberg I."/>
            <person name="Brannstrom I.O."/>
            <person name="Guillou S."/>
            <person name="Cros-Aarteil S."/>
            <person name="Calhoun S."/>
            <person name="Haridas S."/>
            <person name="Kuo A."/>
            <person name="Mondo S."/>
            <person name="Pangilinan J."/>
            <person name="Riley R."/>
            <person name="LaButti K."/>
            <person name="Andreopoulos B."/>
            <person name="Lipzen A."/>
            <person name="Chen C."/>
            <person name="Yan M."/>
            <person name="Daum C."/>
            <person name="Ng V."/>
            <person name="Clum A."/>
            <person name="Steindorff A."/>
            <person name="Ohm R.A."/>
            <person name="Martin F."/>
            <person name="Silar P."/>
            <person name="Natvig D.O."/>
            <person name="Lalanne C."/>
            <person name="Gautier V."/>
            <person name="Ament-Velasquez S.L."/>
            <person name="Kruys A."/>
            <person name="Hutchinson M.I."/>
            <person name="Powell A.J."/>
            <person name="Barry K."/>
            <person name="Miller A.N."/>
            <person name="Grigoriev I.V."/>
            <person name="Debuchy R."/>
            <person name="Gladieux P."/>
            <person name="Hiltunen Thoren M."/>
            <person name="Johannesson H."/>
        </authorList>
    </citation>
    <scope>NUCLEOTIDE SEQUENCE</scope>
    <source>
        <strain evidence="1">CBS 333.67</strain>
    </source>
</reference>